<organism evidence="5 6">
    <name type="scientific">Kineobactrum salinum</name>
    <dbReference type="NCBI Taxonomy" id="2708301"/>
    <lineage>
        <taxon>Bacteria</taxon>
        <taxon>Pseudomonadati</taxon>
        <taxon>Pseudomonadota</taxon>
        <taxon>Gammaproteobacteria</taxon>
        <taxon>Cellvibrionales</taxon>
        <taxon>Halieaceae</taxon>
        <taxon>Kineobactrum</taxon>
    </lineage>
</organism>
<dbReference type="Gene3D" id="3.50.50.60">
    <property type="entry name" value="FAD/NAD(P)-binding domain"/>
    <property type="match status" value="2"/>
</dbReference>
<name>A0A6C0TZ78_9GAMM</name>
<accession>A0A6C0TZ78</accession>
<reference evidence="5 6" key="1">
    <citation type="submission" date="2020-02" db="EMBL/GenBank/DDBJ databases">
        <title>Genome sequencing for Kineobactrum sp. M2.</title>
        <authorList>
            <person name="Park S.-J."/>
        </authorList>
    </citation>
    <scope>NUCLEOTIDE SEQUENCE [LARGE SCALE GENOMIC DNA]</scope>
    <source>
        <strain evidence="5 6">M2</strain>
    </source>
</reference>
<dbReference type="PANTHER" id="PTHR10668:SF105">
    <property type="entry name" value="DEHYDROGENASE-RELATED"/>
    <property type="match status" value="1"/>
</dbReference>
<dbReference type="RefSeq" id="WP_163494362.1">
    <property type="nucleotide sequence ID" value="NZ_CP048711.1"/>
</dbReference>
<comment type="subunit">
    <text evidence="2">Interacts with COX5B; this interaction may contribute to localize PYROXD2 to the inner face of the inner mitochondrial membrane.</text>
</comment>
<dbReference type="SUPFAM" id="SSF51905">
    <property type="entry name" value="FAD/NAD(P)-binding domain"/>
    <property type="match status" value="1"/>
</dbReference>
<dbReference type="Proteomes" id="UP000477680">
    <property type="component" value="Chromosome"/>
</dbReference>
<dbReference type="AlphaFoldDB" id="A0A6C0TZ78"/>
<dbReference type="GO" id="GO:0005092">
    <property type="term" value="F:GDP-dissociation inhibitor activity"/>
    <property type="evidence" value="ECO:0007669"/>
    <property type="project" value="InterPro"/>
</dbReference>
<dbReference type="InterPro" id="IPR018203">
    <property type="entry name" value="GDP_dissociation_inhibitor"/>
</dbReference>
<feature type="domain" description="Amine oxidase" evidence="4">
    <location>
        <begin position="17"/>
        <end position="434"/>
    </location>
</feature>
<dbReference type="PANTHER" id="PTHR10668">
    <property type="entry name" value="PHYTOENE DEHYDROGENASE"/>
    <property type="match status" value="1"/>
</dbReference>
<dbReference type="GO" id="GO:0007264">
    <property type="term" value="P:small GTPase-mediated signal transduction"/>
    <property type="evidence" value="ECO:0007669"/>
    <property type="project" value="InterPro"/>
</dbReference>
<dbReference type="Pfam" id="PF01593">
    <property type="entry name" value="Amino_oxidase"/>
    <property type="match status" value="1"/>
</dbReference>
<dbReference type="InterPro" id="IPR002937">
    <property type="entry name" value="Amino_oxidase"/>
</dbReference>
<comment type="function">
    <text evidence="1">Probable oxidoreductase that may play a role as regulator of mitochondrial function.</text>
</comment>
<evidence type="ECO:0000259" key="4">
    <source>
        <dbReference type="Pfam" id="PF01593"/>
    </source>
</evidence>
<evidence type="ECO:0000313" key="6">
    <source>
        <dbReference type="Proteomes" id="UP000477680"/>
    </source>
</evidence>
<dbReference type="InterPro" id="IPR036188">
    <property type="entry name" value="FAD/NAD-bd_sf"/>
</dbReference>
<dbReference type="PRINTS" id="PR00891">
    <property type="entry name" value="RABGDIREP"/>
</dbReference>
<evidence type="ECO:0000256" key="3">
    <source>
        <dbReference type="ARBA" id="ARBA00040298"/>
    </source>
</evidence>
<proteinExistence type="predicted"/>
<evidence type="ECO:0000313" key="5">
    <source>
        <dbReference type="EMBL" id="QIB65120.1"/>
    </source>
</evidence>
<sequence>MKKAFDYIVVGSGINSLCCAALLAKAGHRVCVLERNDYLGGCIKTAEITEEGFRHDVLSGWHPLFVTSPSYQALAADLARHGLVYLNSEKPTAVVNPGGEALVLSTSRERNTAVLNELCDGDGDRYAQTMTAMERDAELTFSLLTNELVSFATLRLLWREWRSRGSAGLSQFAGEAMASSRDWLCQHFRSDLARSLLAPWILHTGLGPEANFSGAMSRVLGFSLESAGMSVVKGGSDNLVHAFRGLIEEYGGELHVNTDVQRITVEDRRARGVECLQGHRDTQGRQSIQIEAKRAVICNVTPQQLYLSLLEPDWVPETVREQAANFRFGNACMQIHLALDQLPQWRDPQLDDVAMVHLSGGLDAVSLAVAQAQCGLLPAEPTIVVAQPTALDPSRAPEGKAILWIQLQELPSTIRGDAAGQIEAPGDGQWTQEIAERYADRIIARIGQHIPGLEGSIRCRVVLSPKDLESINVNLVGGDPYSGHCGMQQFLLWRPLKALKNHETPVRNLYHIGASTHPGPGLAGNSGYMVARGLLS</sequence>
<keyword evidence="6" id="KW-1185">Reference proteome</keyword>
<dbReference type="GO" id="GO:0016491">
    <property type="term" value="F:oxidoreductase activity"/>
    <property type="evidence" value="ECO:0007669"/>
    <property type="project" value="InterPro"/>
</dbReference>
<evidence type="ECO:0000256" key="2">
    <source>
        <dbReference type="ARBA" id="ARBA00038825"/>
    </source>
</evidence>
<protein>
    <recommendedName>
        <fullName evidence="3">Pyridine nucleotide-disulfide oxidoreductase domain-containing protein 2</fullName>
    </recommendedName>
</protein>
<dbReference type="EMBL" id="CP048711">
    <property type="protein sequence ID" value="QIB65120.1"/>
    <property type="molecule type" value="Genomic_DNA"/>
</dbReference>
<evidence type="ECO:0000256" key="1">
    <source>
        <dbReference type="ARBA" id="ARBA00037217"/>
    </source>
</evidence>
<gene>
    <name evidence="5" type="ORF">G3T16_06590</name>
</gene>
<dbReference type="KEGG" id="kim:G3T16_06590"/>